<evidence type="ECO:0000313" key="2">
    <source>
        <dbReference type="EMBL" id="MBB5297371.1"/>
    </source>
</evidence>
<organism evidence="3 4">
    <name type="scientific">Deinococcus metallilatus</name>
    <dbReference type="NCBI Taxonomy" id="1211322"/>
    <lineage>
        <taxon>Bacteria</taxon>
        <taxon>Thermotogati</taxon>
        <taxon>Deinococcota</taxon>
        <taxon>Deinococci</taxon>
        <taxon>Deinococcales</taxon>
        <taxon>Deinococcaceae</taxon>
        <taxon>Deinococcus</taxon>
    </lineage>
</organism>
<dbReference type="EMBL" id="VBRC01000001">
    <property type="protein sequence ID" value="TLK32326.1"/>
    <property type="molecule type" value="Genomic_DNA"/>
</dbReference>
<accession>A0AAJ5F8H4</accession>
<keyword evidence="5" id="KW-1185">Reference proteome</keyword>
<comment type="caution">
    <text evidence="3">The sequence shown here is derived from an EMBL/GenBank/DDBJ whole genome shotgun (WGS) entry which is preliminary data.</text>
</comment>
<reference evidence="2 5" key="2">
    <citation type="submission" date="2020-08" db="EMBL/GenBank/DDBJ databases">
        <title>Genomic Encyclopedia of Type Strains, Phase IV (KMG-IV): sequencing the most valuable type-strain genomes for metagenomic binning, comparative biology and taxonomic classification.</title>
        <authorList>
            <person name="Goeker M."/>
        </authorList>
    </citation>
    <scope>NUCLEOTIDE SEQUENCE [LARGE SCALE GENOMIC DNA]</scope>
    <source>
        <strain evidence="2 5">DSM 105434</strain>
    </source>
</reference>
<dbReference type="RefSeq" id="WP_138223752.1">
    <property type="nucleotide sequence ID" value="NZ_BSUI01000032.1"/>
</dbReference>
<dbReference type="Proteomes" id="UP000308000">
    <property type="component" value="Unassembled WGS sequence"/>
</dbReference>
<reference evidence="3 4" key="1">
    <citation type="submission" date="2019-04" db="EMBL/GenBank/DDBJ databases">
        <title>Deinococcus metalilatus MA1002 mutant No.5.</title>
        <authorList>
            <person name="Park W."/>
            <person name="Park C."/>
        </authorList>
    </citation>
    <scope>NUCLEOTIDE SEQUENCE [LARGE SCALE GENOMIC DNA]</scope>
    <source>
        <strain evidence="3 4">MA1002-m5</strain>
    </source>
</reference>
<sequence length="168" mass="18238">MKSLTLPPRRFVCVAFALAGFAAAQQAASPLKLVLSQLLVQTVTKNGKTQEEFVPVSAVHPGDVLQQSVKASNTGRQPLKNIALQLPVPANEVFMKADESVYRAQYSIDGGKTYAAAPITRKITVTENGKTVTKEVVVQPSEYTNVRWVVPTLNPSDSVTLTARFKVR</sequence>
<feature type="signal peptide" evidence="1">
    <location>
        <begin position="1"/>
        <end position="27"/>
    </location>
</feature>
<evidence type="ECO:0000313" key="4">
    <source>
        <dbReference type="Proteomes" id="UP000308000"/>
    </source>
</evidence>
<dbReference type="AlphaFoldDB" id="A0AAJ5F8H4"/>
<keyword evidence="1" id="KW-0732">Signal</keyword>
<gene>
    <name evidence="3" type="ORF">FCS05_02515</name>
    <name evidence="2" type="ORF">HNQ10_004244</name>
</gene>
<evidence type="ECO:0000256" key="1">
    <source>
        <dbReference type="SAM" id="SignalP"/>
    </source>
</evidence>
<evidence type="ECO:0008006" key="6">
    <source>
        <dbReference type="Google" id="ProtNLM"/>
    </source>
</evidence>
<evidence type="ECO:0000313" key="3">
    <source>
        <dbReference type="EMBL" id="TLK32326.1"/>
    </source>
</evidence>
<protein>
    <recommendedName>
        <fullName evidence="6">DUF11 domain-containing protein</fullName>
    </recommendedName>
</protein>
<evidence type="ECO:0000313" key="5">
    <source>
        <dbReference type="Proteomes" id="UP000536909"/>
    </source>
</evidence>
<name>A0AAJ5F8H4_9DEIO</name>
<proteinExistence type="predicted"/>
<dbReference type="EMBL" id="JACHFV010000023">
    <property type="protein sequence ID" value="MBB5297371.1"/>
    <property type="molecule type" value="Genomic_DNA"/>
</dbReference>
<dbReference type="PIRSF" id="PIRSF014979">
    <property type="entry name" value="UCP014979"/>
    <property type="match status" value="1"/>
</dbReference>
<dbReference type="InterPro" id="IPR014468">
    <property type="entry name" value="UCP014979"/>
</dbReference>
<dbReference type="Proteomes" id="UP000536909">
    <property type="component" value="Unassembled WGS sequence"/>
</dbReference>
<feature type="chain" id="PRO_5042613195" description="DUF11 domain-containing protein" evidence="1">
    <location>
        <begin position="28"/>
        <end position="168"/>
    </location>
</feature>